<evidence type="ECO:0000313" key="4">
    <source>
        <dbReference type="Proteomes" id="UP000448943"/>
    </source>
</evidence>
<dbReference type="Pfam" id="PF00106">
    <property type="entry name" value="adh_short"/>
    <property type="match status" value="1"/>
</dbReference>
<accession>A0A6N9Q2F0</accession>
<dbReference type="SUPFAM" id="SSF51735">
    <property type="entry name" value="NAD(P)-binding Rossmann-fold domains"/>
    <property type="match status" value="1"/>
</dbReference>
<dbReference type="EMBL" id="SIJB01000018">
    <property type="protein sequence ID" value="NBI28900.1"/>
    <property type="molecule type" value="Genomic_DNA"/>
</dbReference>
<evidence type="ECO:0000256" key="2">
    <source>
        <dbReference type="RuleBase" id="RU000363"/>
    </source>
</evidence>
<dbReference type="PRINTS" id="PR00081">
    <property type="entry name" value="GDHRDH"/>
</dbReference>
<name>A0A6N9Q2F0_9BACL</name>
<dbReference type="GO" id="GO:0016491">
    <property type="term" value="F:oxidoreductase activity"/>
    <property type="evidence" value="ECO:0007669"/>
    <property type="project" value="UniProtKB-KW"/>
</dbReference>
<comment type="caution">
    <text evidence="3">The sequence shown here is derived from an EMBL/GenBank/DDBJ whole genome shotgun (WGS) entry which is preliminary data.</text>
</comment>
<dbReference type="InterPro" id="IPR002347">
    <property type="entry name" value="SDR_fam"/>
</dbReference>
<proteinExistence type="inferred from homology"/>
<dbReference type="Gene3D" id="3.40.50.720">
    <property type="entry name" value="NAD(P)-binding Rossmann-like Domain"/>
    <property type="match status" value="1"/>
</dbReference>
<evidence type="ECO:0000256" key="1">
    <source>
        <dbReference type="ARBA" id="ARBA00023002"/>
    </source>
</evidence>
<sequence>MNEKIALITGANSGMGLATTIEIANTGATVIMLCRNKQRGETALKTAKQQSGSENIELMICDLGSLESIRTFVSLFKEKYNKLDILINNAGVMSLKRELTSDGFEMQLGINHLGHFLLTNLLLEHLKNAKEARIINVSSGAHKIGKIDLQDPFLTKRYGLMKGYAQSKLANILFTKELSKKLKNTNITVNALHPGAVATNIGVNRKTGFGKNLIKLLKPFFLSPEEGASTAVYLATSDEVKDTTGEYFYKKKIALVSKIAEDNELSKTLWTWSEKQVFLTPKSDAKL</sequence>
<dbReference type="RefSeq" id="WP_160645694.1">
    <property type="nucleotide sequence ID" value="NZ_SIJB01000018.1"/>
</dbReference>
<dbReference type="Proteomes" id="UP000448943">
    <property type="component" value="Unassembled WGS sequence"/>
</dbReference>
<evidence type="ECO:0000313" key="3">
    <source>
        <dbReference type="EMBL" id="NBI28900.1"/>
    </source>
</evidence>
<gene>
    <name evidence="3" type="ORF">ERL59_08005</name>
</gene>
<dbReference type="PANTHER" id="PTHR43157">
    <property type="entry name" value="PHOSPHATIDYLINOSITOL-GLYCAN BIOSYNTHESIS CLASS F PROTEIN-RELATED"/>
    <property type="match status" value="1"/>
</dbReference>
<reference evidence="3 4" key="1">
    <citation type="submission" date="2019-01" db="EMBL/GenBank/DDBJ databases">
        <title>Chengkuizengella sp. nov., isolated from deep-sea sediment of East Pacific Ocean.</title>
        <authorList>
            <person name="Yang J."/>
            <person name="Lai Q."/>
            <person name="Shao Z."/>
        </authorList>
    </citation>
    <scope>NUCLEOTIDE SEQUENCE [LARGE SCALE GENOMIC DNA]</scope>
    <source>
        <strain evidence="3 4">YPA3-1-1</strain>
    </source>
</reference>
<dbReference type="PANTHER" id="PTHR43157:SF31">
    <property type="entry name" value="PHOSPHATIDYLINOSITOL-GLYCAN BIOSYNTHESIS CLASS F PROTEIN"/>
    <property type="match status" value="1"/>
</dbReference>
<dbReference type="OrthoDB" id="9809821at2"/>
<dbReference type="InterPro" id="IPR036291">
    <property type="entry name" value="NAD(P)-bd_dom_sf"/>
</dbReference>
<dbReference type="PRINTS" id="PR00080">
    <property type="entry name" value="SDRFAMILY"/>
</dbReference>
<dbReference type="AlphaFoldDB" id="A0A6N9Q2F0"/>
<protein>
    <submittedName>
        <fullName evidence="3">SDR family oxidoreductase</fullName>
    </submittedName>
</protein>
<comment type="similarity">
    <text evidence="2">Belongs to the short-chain dehydrogenases/reductases (SDR) family.</text>
</comment>
<keyword evidence="4" id="KW-1185">Reference proteome</keyword>
<organism evidence="3 4">
    <name type="scientific">Chengkuizengella marina</name>
    <dbReference type="NCBI Taxonomy" id="2507566"/>
    <lineage>
        <taxon>Bacteria</taxon>
        <taxon>Bacillati</taxon>
        <taxon>Bacillota</taxon>
        <taxon>Bacilli</taxon>
        <taxon>Bacillales</taxon>
        <taxon>Paenibacillaceae</taxon>
        <taxon>Chengkuizengella</taxon>
    </lineage>
</organism>
<keyword evidence="1" id="KW-0560">Oxidoreductase</keyword>
<dbReference type="CDD" id="cd05327">
    <property type="entry name" value="retinol-DH_like_SDR_c_like"/>
    <property type="match status" value="1"/>
</dbReference>